<keyword evidence="1" id="KW-1133">Transmembrane helix</keyword>
<organism evidence="2">
    <name type="scientific">Fulvimarina pelagi</name>
    <dbReference type="NCBI Taxonomy" id="217511"/>
    <lineage>
        <taxon>Bacteria</taxon>
        <taxon>Pseudomonadati</taxon>
        <taxon>Pseudomonadota</taxon>
        <taxon>Alphaproteobacteria</taxon>
        <taxon>Hyphomicrobiales</taxon>
        <taxon>Aurantimonadaceae</taxon>
        <taxon>Fulvimarina</taxon>
    </lineage>
</organism>
<feature type="transmembrane region" description="Helical" evidence="1">
    <location>
        <begin position="187"/>
        <end position="212"/>
    </location>
</feature>
<dbReference type="PIRSF" id="PIRSF033239">
    <property type="entry name" value="ExoD"/>
    <property type="match status" value="1"/>
</dbReference>
<sequence length="215" mass="23819">MSPLAFSRIRREFRRRKGKRQRRISAILRAFSNRRTASDPTIEDLSLAFDTRAFGAFFVLFGSLNLVPLPPGASTIFGLPLILFTLQLALGRHKVWLPQRVRKISLKPETLASLMTRIGPFIRRAERLARHRLWPQPEAMLLSLVGWVCLFLALIVTIPFPLTNMAPGIAIAIAGIAITARDGLWLIAAAILGLASVLFLVGVYGGAVLALLHMF</sequence>
<accession>A0A0P0Z931</accession>
<feature type="transmembrane region" description="Helical" evidence="1">
    <location>
        <begin position="139"/>
        <end position="158"/>
    </location>
</feature>
<dbReference type="AlphaFoldDB" id="A0A0P0Z931"/>
<feature type="transmembrane region" description="Helical" evidence="1">
    <location>
        <begin position="53"/>
        <end position="86"/>
    </location>
</feature>
<dbReference type="Pfam" id="PF06055">
    <property type="entry name" value="ExoD"/>
    <property type="match status" value="1"/>
</dbReference>
<evidence type="ECO:0008006" key="3">
    <source>
        <dbReference type="Google" id="ProtNLM"/>
    </source>
</evidence>
<keyword evidence="1" id="KW-0472">Membrane</keyword>
<dbReference type="OrthoDB" id="8550083at2"/>
<dbReference type="PANTHER" id="PTHR41795:SF1">
    <property type="entry name" value="EXOPOLYSACCHARIDE SYNTHESIS PROTEIN"/>
    <property type="match status" value="1"/>
</dbReference>
<dbReference type="RefSeq" id="WP_007065737.1">
    <property type="nucleotide sequence ID" value="NZ_BBWO01000005.1"/>
</dbReference>
<evidence type="ECO:0000313" key="2">
    <source>
        <dbReference type="EMBL" id="BAT31195.1"/>
    </source>
</evidence>
<dbReference type="EMBL" id="LC066397">
    <property type="protein sequence ID" value="BAT31195.1"/>
    <property type="molecule type" value="Genomic_DNA"/>
</dbReference>
<dbReference type="InterPro" id="IPR010331">
    <property type="entry name" value="ExoD"/>
</dbReference>
<reference evidence="2" key="1">
    <citation type="journal article" date="2015" name="Proc. Natl. Acad. Sci. U.S.A.">
        <title>Bacterial clade with the ribosomal RNA operon on a small plasmid rather than the chromosome.</title>
        <authorList>
            <person name="Anda M."/>
            <person name="Ohtsubo Y."/>
            <person name="Okubo T."/>
            <person name="Sugawara M."/>
            <person name="Nagata Y."/>
            <person name="Tsuda M."/>
            <person name="Minamisawa K."/>
            <person name="Mitsui H."/>
        </authorList>
    </citation>
    <scope>NUCLEOTIDE SEQUENCE</scope>
    <source>
        <strain evidence="2">DSM 15513</strain>
    </source>
</reference>
<evidence type="ECO:0000256" key="1">
    <source>
        <dbReference type="SAM" id="Phobius"/>
    </source>
</evidence>
<keyword evidence="1" id="KW-0812">Transmembrane</keyword>
<dbReference type="PANTHER" id="PTHR41795">
    <property type="entry name" value="EXOPOLYSACCHARIDE SYNTHESIS PROTEIN"/>
    <property type="match status" value="1"/>
</dbReference>
<proteinExistence type="predicted"/>
<protein>
    <recommendedName>
        <fullName evidence="3">Exopolysaccharide biosynthesis protein</fullName>
    </recommendedName>
</protein>
<name>A0A0P0Z931_9HYPH</name>